<dbReference type="Proteomes" id="UP000276603">
    <property type="component" value="Unassembled WGS sequence"/>
</dbReference>
<keyword evidence="1" id="KW-0472">Membrane</keyword>
<evidence type="ECO:0000313" key="2">
    <source>
        <dbReference type="EMBL" id="RKN76942.1"/>
    </source>
</evidence>
<name>A0A3B0BVB9_9FLAO</name>
<feature type="transmembrane region" description="Helical" evidence="1">
    <location>
        <begin position="82"/>
        <end position="102"/>
    </location>
</feature>
<accession>A0A3B0BVB9</accession>
<gene>
    <name evidence="2" type="ORF">D7Z94_24505</name>
</gene>
<organism evidence="2 3">
    <name type="scientific">Ulvibacterium marinum</name>
    <dbReference type="NCBI Taxonomy" id="2419782"/>
    <lineage>
        <taxon>Bacteria</taxon>
        <taxon>Pseudomonadati</taxon>
        <taxon>Bacteroidota</taxon>
        <taxon>Flavobacteriia</taxon>
        <taxon>Flavobacteriales</taxon>
        <taxon>Flavobacteriaceae</taxon>
        <taxon>Ulvibacterium</taxon>
    </lineage>
</organism>
<dbReference type="AlphaFoldDB" id="A0A3B0BVB9"/>
<proteinExistence type="predicted"/>
<evidence type="ECO:0000313" key="3">
    <source>
        <dbReference type="Proteomes" id="UP000276603"/>
    </source>
</evidence>
<comment type="caution">
    <text evidence="2">The sequence shown here is derived from an EMBL/GenBank/DDBJ whole genome shotgun (WGS) entry which is preliminary data.</text>
</comment>
<keyword evidence="1" id="KW-1133">Transmembrane helix</keyword>
<reference evidence="2 3" key="1">
    <citation type="submission" date="2018-10" db="EMBL/GenBank/DDBJ databases">
        <title>Ulvibacterium marinum gen. nov., sp. nov., a novel marine bacterium of the family Flavobacteriaceae, isolated from a culture of the green alga Ulva prolifera.</title>
        <authorList>
            <person name="Zhang Z."/>
        </authorList>
    </citation>
    <scope>NUCLEOTIDE SEQUENCE [LARGE SCALE GENOMIC DNA]</scope>
    <source>
        <strain evidence="2 3">CCMM003</strain>
    </source>
</reference>
<sequence>MQSNSEVRFKINIKICCVHTPLFFHSVWRIDNIQTKKVTKNFQFNQNILSFSYSVENYTSDKPYQVLKTVLKSGSLFQTKSFLKYQFFFLGLPKLIMILFIFGT</sequence>
<keyword evidence="3" id="KW-1185">Reference proteome</keyword>
<keyword evidence="1" id="KW-0812">Transmembrane</keyword>
<dbReference type="EMBL" id="RBCJ01000006">
    <property type="protein sequence ID" value="RKN76942.1"/>
    <property type="molecule type" value="Genomic_DNA"/>
</dbReference>
<evidence type="ECO:0000256" key="1">
    <source>
        <dbReference type="SAM" id="Phobius"/>
    </source>
</evidence>
<protein>
    <submittedName>
        <fullName evidence="2">Uncharacterized protein</fullName>
    </submittedName>
</protein>